<evidence type="ECO:0000313" key="1">
    <source>
        <dbReference type="EMBL" id="CAD6268689.1"/>
    </source>
</evidence>
<proteinExistence type="predicted"/>
<organism evidence="1 2">
    <name type="scientific">Miscanthus lutarioriparius</name>
    <dbReference type="NCBI Taxonomy" id="422564"/>
    <lineage>
        <taxon>Eukaryota</taxon>
        <taxon>Viridiplantae</taxon>
        <taxon>Streptophyta</taxon>
        <taxon>Embryophyta</taxon>
        <taxon>Tracheophyta</taxon>
        <taxon>Spermatophyta</taxon>
        <taxon>Magnoliopsida</taxon>
        <taxon>Liliopsida</taxon>
        <taxon>Poales</taxon>
        <taxon>Poaceae</taxon>
        <taxon>PACMAD clade</taxon>
        <taxon>Panicoideae</taxon>
        <taxon>Andropogonodae</taxon>
        <taxon>Andropogoneae</taxon>
        <taxon>Saccharinae</taxon>
        <taxon>Miscanthus</taxon>
    </lineage>
</organism>
<dbReference type="Proteomes" id="UP000604825">
    <property type="component" value="Unassembled WGS sequence"/>
</dbReference>
<dbReference type="AlphaFoldDB" id="A0A811RFR7"/>
<dbReference type="EMBL" id="CAJGYO010000014">
    <property type="protein sequence ID" value="CAD6268689.1"/>
    <property type="molecule type" value="Genomic_DNA"/>
</dbReference>
<evidence type="ECO:0000313" key="2">
    <source>
        <dbReference type="Proteomes" id="UP000604825"/>
    </source>
</evidence>
<sequence>MDPPPKVGVAVTVREGHRCCRPGGGGPPWPRVGVRQQESKVKGSQAFPLRAIPELPLLLVREEGDVIVLLRMALRIISLLARVAATPLLAGNNEWLVDMSCLSTEETSPTQQDDYKHSQSLLDLWFLV</sequence>
<comment type="caution">
    <text evidence="1">The sequence shown here is derived from an EMBL/GenBank/DDBJ whole genome shotgun (WGS) entry which is preliminary data.</text>
</comment>
<accession>A0A811RFR7</accession>
<gene>
    <name evidence="1" type="ORF">NCGR_LOCUS51994</name>
</gene>
<reference evidence="1" key="1">
    <citation type="submission" date="2020-10" db="EMBL/GenBank/DDBJ databases">
        <authorList>
            <person name="Han B."/>
            <person name="Lu T."/>
            <person name="Zhao Q."/>
            <person name="Huang X."/>
            <person name="Zhao Y."/>
        </authorList>
    </citation>
    <scope>NUCLEOTIDE SEQUENCE</scope>
</reference>
<name>A0A811RFR7_9POAL</name>
<protein>
    <submittedName>
        <fullName evidence="1">Uncharacterized protein</fullName>
    </submittedName>
</protein>
<keyword evidence="2" id="KW-1185">Reference proteome</keyword>